<dbReference type="RefSeq" id="WP_240132755.1">
    <property type="nucleotide sequence ID" value="NZ_JACSDI010000031.1"/>
</dbReference>
<evidence type="ECO:0000313" key="1">
    <source>
        <dbReference type="EMBL" id="MCG9966337.1"/>
    </source>
</evidence>
<gene>
    <name evidence="1" type="ORF">H9J30_20920</name>
</gene>
<reference evidence="1 2" key="1">
    <citation type="submission" date="2020-08" db="EMBL/GenBank/DDBJ databases">
        <title>Whole genome sequence of Shewanella sp strain PS-2.</title>
        <authorList>
            <person name="Das S.K."/>
        </authorList>
    </citation>
    <scope>NUCLEOTIDE SEQUENCE [LARGE SCALE GENOMIC DNA]</scope>
    <source>
        <strain evidence="1 2">PS-2</strain>
    </source>
</reference>
<evidence type="ECO:0000313" key="2">
    <source>
        <dbReference type="Proteomes" id="UP000829384"/>
    </source>
</evidence>
<dbReference type="NCBIfam" id="TIGR04062">
    <property type="entry name" value="dnd_assoc_4"/>
    <property type="match status" value="1"/>
</dbReference>
<name>A0ABS9R161_9GAMM</name>
<accession>A0ABS9R161</accession>
<dbReference type="Proteomes" id="UP000829384">
    <property type="component" value="Unassembled WGS sequence"/>
</dbReference>
<organism evidence="1 2">
    <name type="scientific">Shewanella cutis</name>
    <dbReference type="NCBI Taxonomy" id="2766780"/>
    <lineage>
        <taxon>Bacteria</taxon>
        <taxon>Pseudomonadati</taxon>
        <taxon>Pseudomonadota</taxon>
        <taxon>Gammaproteobacteria</taxon>
        <taxon>Alteromonadales</taxon>
        <taxon>Shewanellaceae</taxon>
        <taxon>Shewanella</taxon>
    </lineage>
</organism>
<protein>
    <submittedName>
        <fullName evidence="1">DNA phosphorothioation-associated protein 4</fullName>
    </submittedName>
</protein>
<comment type="caution">
    <text evidence="1">The sequence shown here is derived from an EMBL/GenBank/DDBJ whole genome shotgun (WGS) entry which is preliminary data.</text>
</comment>
<keyword evidence="2" id="KW-1185">Reference proteome</keyword>
<sequence>MTDKYSNVPLAQEALFNWRSVGVKRERTHEALTQRLTVSGTTIFSYLKDLMVFAAMVGYSEDKRISLTGQTIEISLDTYSSDQKDGFIYLLGLLETRNGTCLKNENLRETVKVFEEYCNGGLYIITKWLDENPSDPIGLDTLLDKVFEKLTKNRMKAPIKPTDIEIVLD</sequence>
<dbReference type="InterPro" id="IPR023983">
    <property type="entry name" value="DNA_S_mod_dnd_assoc_4"/>
</dbReference>
<proteinExistence type="predicted"/>
<dbReference type="EMBL" id="JACSDI010000031">
    <property type="protein sequence ID" value="MCG9966337.1"/>
    <property type="molecule type" value="Genomic_DNA"/>
</dbReference>